<gene>
    <name evidence="1" type="ORF">D2T31_17510</name>
</gene>
<comment type="caution">
    <text evidence="1">The sequence shown here is derived from an EMBL/GenBank/DDBJ whole genome shotgun (WGS) entry which is preliminary data.</text>
</comment>
<dbReference type="AlphaFoldDB" id="A0A443K3B4"/>
<name>A0A443K3B4_9RHOB</name>
<dbReference type="Proteomes" id="UP000285295">
    <property type="component" value="Unassembled WGS sequence"/>
</dbReference>
<accession>A0A443K3B4</accession>
<protein>
    <recommendedName>
        <fullName evidence="3">Apea-like HEPN domain-containing protein</fullName>
    </recommendedName>
</protein>
<reference evidence="1 2" key="1">
    <citation type="submission" date="2019-01" db="EMBL/GenBank/DDBJ databases">
        <title>Sinorhodobacter populi sp. nov. isolated from the symptomatic bark tissue of Populus euramericana canker.</title>
        <authorList>
            <person name="Xu G."/>
        </authorList>
    </citation>
    <scope>NUCLEOTIDE SEQUENCE [LARGE SCALE GENOMIC DNA]</scope>
    <source>
        <strain evidence="1 2">D19-10-3-21</strain>
    </source>
</reference>
<evidence type="ECO:0000313" key="2">
    <source>
        <dbReference type="Proteomes" id="UP000285295"/>
    </source>
</evidence>
<evidence type="ECO:0000313" key="1">
    <source>
        <dbReference type="EMBL" id="RWR27260.1"/>
    </source>
</evidence>
<dbReference type="EMBL" id="SAUX01000023">
    <property type="protein sequence ID" value="RWR27260.1"/>
    <property type="molecule type" value="Genomic_DNA"/>
</dbReference>
<dbReference type="RefSeq" id="WP_128238333.1">
    <property type="nucleotide sequence ID" value="NZ_SAUX01000023.1"/>
</dbReference>
<proteinExistence type="predicted"/>
<dbReference type="OrthoDB" id="7862886at2"/>
<organism evidence="1 2">
    <name type="scientific">Paenirhodobacter populi</name>
    <dbReference type="NCBI Taxonomy" id="2306993"/>
    <lineage>
        <taxon>Bacteria</taxon>
        <taxon>Pseudomonadati</taxon>
        <taxon>Pseudomonadota</taxon>
        <taxon>Alphaproteobacteria</taxon>
        <taxon>Rhodobacterales</taxon>
        <taxon>Rhodobacter group</taxon>
        <taxon>Paenirhodobacter</taxon>
    </lineage>
</organism>
<sequence>MAQIIELPRQADGEGFYIYFTGGFRAAKVADDAWRIEPIFANDKPCAAGPLTKIQLQSLVKQNNFQAVAFHRFGWVDGAYHSSWAPIIPNKTNHLEGPASLWSNIAGNIARPRTKDFFESSKSRTGEEIAKAIDDQHPVEALARYISLSLRSMDISVEQIAVHYHEQLVNRMASGRLDHTRSSNTLSQTLYAHVHSFFLHLGAARDYLGALVAYRIGLDPKKFDSMARLVGELRYTNSPADPLLALLLTSGNIVVHPQSPNKFQVSGWMQEVTALRNELVHKRPYGSKYNERAGWVVTLQKEAGLFRYFRPLEINGKAEKDVFDVLHHHYVQCTSLMHECAKASGQDTAMMHITDRDVISLEVQDLGKSDI</sequence>
<evidence type="ECO:0008006" key="3">
    <source>
        <dbReference type="Google" id="ProtNLM"/>
    </source>
</evidence>
<reference evidence="1 2" key="2">
    <citation type="submission" date="2019-01" db="EMBL/GenBank/DDBJ databases">
        <authorList>
            <person name="Li Y."/>
        </authorList>
    </citation>
    <scope>NUCLEOTIDE SEQUENCE [LARGE SCALE GENOMIC DNA]</scope>
    <source>
        <strain evidence="1 2">D19-10-3-21</strain>
    </source>
</reference>